<feature type="compositionally biased region" description="Basic and acidic residues" evidence="1">
    <location>
        <begin position="199"/>
        <end position="208"/>
    </location>
</feature>
<protein>
    <recommendedName>
        <fullName evidence="2">RIN4 pathogenic type III effector avirulence factor Avr cleavage site domain-containing protein</fullName>
    </recommendedName>
</protein>
<feature type="compositionally biased region" description="Basic residues" evidence="1">
    <location>
        <begin position="50"/>
        <end position="67"/>
    </location>
</feature>
<feature type="compositionally biased region" description="Basic and acidic residues" evidence="1">
    <location>
        <begin position="83"/>
        <end position="97"/>
    </location>
</feature>
<evidence type="ECO:0000313" key="3">
    <source>
        <dbReference type="EMBL" id="CAH9071689.1"/>
    </source>
</evidence>
<dbReference type="AlphaFoldDB" id="A0A9P0YQM2"/>
<keyword evidence="4" id="KW-1185">Reference proteome</keyword>
<evidence type="ECO:0000259" key="2">
    <source>
        <dbReference type="Pfam" id="PF05627"/>
    </source>
</evidence>
<proteinExistence type="predicted"/>
<feature type="domain" description="RIN4 pathogenic type III effector avirulence factor Avr cleavage site" evidence="2">
    <location>
        <begin position="173"/>
        <end position="206"/>
    </location>
</feature>
<feature type="region of interest" description="Disordered" evidence="1">
    <location>
        <begin position="1"/>
        <end position="244"/>
    </location>
</feature>
<name>A0A9P0YQM2_CUSEU</name>
<sequence length="244" mass="26648">MTQMLQSPDTTNWENVDKGKKGDNMNPLNPQVDPVAVLSDSPVHQDGRSKTGRIKRPAPLKIKHVRKWSRDDVDSPSRGTENGGRRTPFESPLHRNAGDNTPRRASRHGDRSLDVPPLHHARIGGGGGRGGSAVSSPTWERKGSCEGGRAIAPSTPSRSRLRPVTKGDDTPDHNLVIPKFGDWDDTDPSSAEQFSQVFDRVRGEKQSEAGKVPVMPTETPDPNNDKPLKNESSKGCSCFPWLGK</sequence>
<dbReference type="InterPro" id="IPR008700">
    <property type="entry name" value="TypeIII_avirulence_cleave"/>
</dbReference>
<organism evidence="3 4">
    <name type="scientific">Cuscuta europaea</name>
    <name type="common">European dodder</name>
    <dbReference type="NCBI Taxonomy" id="41803"/>
    <lineage>
        <taxon>Eukaryota</taxon>
        <taxon>Viridiplantae</taxon>
        <taxon>Streptophyta</taxon>
        <taxon>Embryophyta</taxon>
        <taxon>Tracheophyta</taxon>
        <taxon>Spermatophyta</taxon>
        <taxon>Magnoliopsida</taxon>
        <taxon>eudicotyledons</taxon>
        <taxon>Gunneridae</taxon>
        <taxon>Pentapetalae</taxon>
        <taxon>asterids</taxon>
        <taxon>lamiids</taxon>
        <taxon>Solanales</taxon>
        <taxon>Convolvulaceae</taxon>
        <taxon>Cuscuteae</taxon>
        <taxon>Cuscuta</taxon>
        <taxon>Cuscuta subgen. Cuscuta</taxon>
    </lineage>
</organism>
<gene>
    <name evidence="3" type="ORF">CEURO_LOCUS4026</name>
</gene>
<dbReference type="GO" id="GO:0005886">
    <property type="term" value="C:plasma membrane"/>
    <property type="evidence" value="ECO:0007669"/>
    <property type="project" value="TreeGrafter"/>
</dbReference>
<dbReference type="PANTHER" id="PTHR33159">
    <property type="entry name" value="RPM1-INTERACTING PROTEIN 4 (RIN4) FAMILY PROTEIN"/>
    <property type="match status" value="1"/>
</dbReference>
<dbReference type="PANTHER" id="PTHR33159:SF74">
    <property type="entry name" value="RPM1-INTERACTING PROTEIN 4-LIKE"/>
    <property type="match status" value="1"/>
</dbReference>
<dbReference type="Pfam" id="PF05627">
    <property type="entry name" value="AvrRpt-cleavage"/>
    <property type="match status" value="1"/>
</dbReference>
<dbReference type="EMBL" id="CAMAPE010000008">
    <property type="protein sequence ID" value="CAH9071689.1"/>
    <property type="molecule type" value="Genomic_DNA"/>
</dbReference>
<feature type="compositionally biased region" description="Basic and acidic residues" evidence="1">
    <location>
        <begin position="223"/>
        <end position="232"/>
    </location>
</feature>
<comment type="caution">
    <text evidence="3">The sequence shown here is derived from an EMBL/GenBank/DDBJ whole genome shotgun (WGS) entry which is preliminary data.</text>
</comment>
<dbReference type="Proteomes" id="UP001152484">
    <property type="component" value="Unassembled WGS sequence"/>
</dbReference>
<reference evidence="3" key="1">
    <citation type="submission" date="2022-07" db="EMBL/GenBank/DDBJ databases">
        <authorList>
            <person name="Macas J."/>
            <person name="Novak P."/>
            <person name="Neumann P."/>
        </authorList>
    </citation>
    <scope>NUCLEOTIDE SEQUENCE</scope>
</reference>
<dbReference type="OrthoDB" id="850982at2759"/>
<dbReference type="InterPro" id="IPR040387">
    <property type="entry name" value="RIN4/NOI4"/>
</dbReference>
<evidence type="ECO:0000313" key="4">
    <source>
        <dbReference type="Proteomes" id="UP001152484"/>
    </source>
</evidence>
<evidence type="ECO:0000256" key="1">
    <source>
        <dbReference type="SAM" id="MobiDB-lite"/>
    </source>
</evidence>
<feature type="compositionally biased region" description="Polar residues" evidence="1">
    <location>
        <begin position="1"/>
        <end position="14"/>
    </location>
</feature>
<accession>A0A9P0YQM2</accession>